<keyword evidence="2" id="KW-0472">Membrane</keyword>
<sequence length="103" mass="10622">MYGYSYSLVARGLHDQRRSGLPGLSPYAFEPGEPEDSQRGISGEPGGKPGVVALLAAYAMVVALVIAVSWIGGTDTPGSSVEASRGTDCVHATGIWTGCLPAR</sequence>
<comment type="caution">
    <text evidence="3">The sequence shown here is derived from an EMBL/GenBank/DDBJ whole genome shotgun (WGS) entry which is preliminary data.</text>
</comment>
<gene>
    <name evidence="3" type="ORF">ISU10_10930</name>
</gene>
<evidence type="ECO:0000313" key="4">
    <source>
        <dbReference type="Proteomes" id="UP000660668"/>
    </source>
</evidence>
<keyword evidence="4" id="KW-1185">Reference proteome</keyword>
<organism evidence="3 4">
    <name type="scientific">Nocardioides agariphilus</name>
    <dbReference type="NCBI Taxonomy" id="433664"/>
    <lineage>
        <taxon>Bacteria</taxon>
        <taxon>Bacillati</taxon>
        <taxon>Actinomycetota</taxon>
        <taxon>Actinomycetes</taxon>
        <taxon>Propionibacteriales</taxon>
        <taxon>Nocardioidaceae</taxon>
        <taxon>Nocardioides</taxon>
    </lineage>
</organism>
<protein>
    <submittedName>
        <fullName evidence="3">Uncharacterized protein</fullName>
    </submittedName>
</protein>
<feature type="transmembrane region" description="Helical" evidence="2">
    <location>
        <begin position="51"/>
        <end position="71"/>
    </location>
</feature>
<dbReference type="Proteomes" id="UP000660668">
    <property type="component" value="Unassembled WGS sequence"/>
</dbReference>
<feature type="region of interest" description="Disordered" evidence="1">
    <location>
        <begin position="17"/>
        <end position="45"/>
    </location>
</feature>
<dbReference type="EMBL" id="JADKPO010000012">
    <property type="protein sequence ID" value="MBF4768284.1"/>
    <property type="molecule type" value="Genomic_DNA"/>
</dbReference>
<evidence type="ECO:0000256" key="1">
    <source>
        <dbReference type="SAM" id="MobiDB-lite"/>
    </source>
</evidence>
<proteinExistence type="predicted"/>
<evidence type="ECO:0000256" key="2">
    <source>
        <dbReference type="SAM" id="Phobius"/>
    </source>
</evidence>
<keyword evidence="2" id="KW-1133">Transmembrane helix</keyword>
<dbReference type="AlphaFoldDB" id="A0A930YMM3"/>
<accession>A0A930YMM3</accession>
<name>A0A930YMM3_9ACTN</name>
<keyword evidence="2" id="KW-0812">Transmembrane</keyword>
<dbReference type="RefSeq" id="WP_194696419.1">
    <property type="nucleotide sequence ID" value="NZ_JADKPO010000012.1"/>
</dbReference>
<evidence type="ECO:0000313" key="3">
    <source>
        <dbReference type="EMBL" id="MBF4768284.1"/>
    </source>
</evidence>
<reference evidence="3" key="1">
    <citation type="submission" date="2020-11" db="EMBL/GenBank/DDBJ databases">
        <title>Nocardioides cynanchi sp. nov., isolated from soil of rhizosphere of Cynanchum wilfordii.</title>
        <authorList>
            <person name="Lee J.-S."/>
            <person name="Suh M.K."/>
            <person name="Kim J.-S."/>
        </authorList>
    </citation>
    <scope>NUCLEOTIDE SEQUENCE</scope>
    <source>
        <strain evidence="3">KCTC 19276</strain>
    </source>
</reference>